<dbReference type="Pfam" id="PF25372">
    <property type="entry name" value="DUF7885"/>
    <property type="match status" value="1"/>
</dbReference>
<dbReference type="EMBL" id="JACMSC010000016">
    <property type="protein sequence ID" value="KAG6481822.1"/>
    <property type="molecule type" value="Genomic_DNA"/>
</dbReference>
<proteinExistence type="predicted"/>
<accession>A0A8J5F8B0</accession>
<name>A0A8J5F8B0_ZINOF</name>
<dbReference type="InterPro" id="IPR001611">
    <property type="entry name" value="Leu-rich_rpt"/>
</dbReference>
<organism evidence="4 5">
    <name type="scientific">Zingiber officinale</name>
    <name type="common">Ginger</name>
    <name type="synonym">Amomum zingiber</name>
    <dbReference type="NCBI Taxonomy" id="94328"/>
    <lineage>
        <taxon>Eukaryota</taxon>
        <taxon>Viridiplantae</taxon>
        <taxon>Streptophyta</taxon>
        <taxon>Embryophyta</taxon>
        <taxon>Tracheophyta</taxon>
        <taxon>Spermatophyta</taxon>
        <taxon>Magnoliopsida</taxon>
        <taxon>Liliopsida</taxon>
        <taxon>Zingiberales</taxon>
        <taxon>Zingiberaceae</taxon>
        <taxon>Zingiber</taxon>
    </lineage>
</organism>
<sequence length="527" mass="55327">MTYMGQSASALSSSRPVTFSDARDFTSDLPDECLALVFQSLRPADRRSCSLVSRRWLAVEGCSRNRLSLDARASLLEAAPSLFARFDAVSKLALRCGRRSNSIGDEALALVAARCPNLVSLKLRSCRALTDVGMAAVARSCPGLRKLSVGSCCFGAKGIDVVLRGCPLLEDLSIKRLRGLHDLAATTGLVDAAPALRSVCLKDLYNGQCFAPLIAGSPNLRTLKLIRCSGDWDPLLEAMAGKVSGIVELHLERLQVSDSGLTALSARVELEFLHLVKTPECTDAGLAAVAEHCPSLRKLHIDGWKADRIGDEGLSAVARRCTGLQELVLVGVHPSIRSLELVATHCNSLERLALCGGDTIGDAEIACIAAKCASLTKLCIKGCPVSDKGIDAFASGCPKLVKVKVKRCARVTPECANRLAASRNGHLSVSLVPADEGLMEEQGSVAVIEEGASEDSNNGGGGEPAVDSAAGDAAPSGEIPTSCRSKSRCTATKMRLGLSAAGRNMVAFAIRRWSHGGNNSGLGPSQA</sequence>
<dbReference type="InterPro" id="IPR001810">
    <property type="entry name" value="F-box_dom"/>
</dbReference>
<dbReference type="GO" id="GO:0031146">
    <property type="term" value="P:SCF-dependent proteasomal ubiquitin-dependent protein catabolic process"/>
    <property type="evidence" value="ECO:0007669"/>
    <property type="project" value="TreeGrafter"/>
</dbReference>
<dbReference type="InterPro" id="IPR006553">
    <property type="entry name" value="Leu-rich_rpt_Cys-con_subtyp"/>
</dbReference>
<dbReference type="PANTHER" id="PTHR13318">
    <property type="entry name" value="PARTNER OF PAIRED, ISOFORM B-RELATED"/>
    <property type="match status" value="1"/>
</dbReference>
<dbReference type="InterPro" id="IPR057207">
    <property type="entry name" value="FBXL15_LRR"/>
</dbReference>
<dbReference type="FunFam" id="3.80.10.10:FF:000449">
    <property type="entry name" value="F-box protein SKIP2"/>
    <property type="match status" value="1"/>
</dbReference>
<dbReference type="SMART" id="SM00367">
    <property type="entry name" value="LRR_CC"/>
    <property type="match status" value="7"/>
</dbReference>
<keyword evidence="5" id="KW-1185">Reference proteome</keyword>
<evidence type="ECO:0000313" key="4">
    <source>
        <dbReference type="EMBL" id="KAG6481822.1"/>
    </source>
</evidence>
<feature type="domain" description="F-box" evidence="2">
    <location>
        <begin position="27"/>
        <end position="56"/>
    </location>
</feature>
<comment type="caution">
    <text evidence="4">The sequence shown here is derived from an EMBL/GenBank/DDBJ whole genome shotgun (WGS) entry which is preliminary data.</text>
</comment>
<protein>
    <recommendedName>
        <fullName evidence="6">F-box domain-containing protein</fullName>
    </recommendedName>
</protein>
<dbReference type="Proteomes" id="UP000734854">
    <property type="component" value="Unassembled WGS sequence"/>
</dbReference>
<dbReference type="Pfam" id="PF13516">
    <property type="entry name" value="LRR_6"/>
    <property type="match status" value="1"/>
</dbReference>
<evidence type="ECO:0000259" key="2">
    <source>
        <dbReference type="Pfam" id="PF00646"/>
    </source>
</evidence>
<gene>
    <name evidence="4" type="ORF">ZIOFF_058443</name>
</gene>
<dbReference type="PANTHER" id="PTHR13318:SF92">
    <property type="entry name" value="F-BOX_LRR-REPEAT PROTEIN 8-RELATED"/>
    <property type="match status" value="1"/>
</dbReference>
<dbReference type="GO" id="GO:0019005">
    <property type="term" value="C:SCF ubiquitin ligase complex"/>
    <property type="evidence" value="ECO:0007669"/>
    <property type="project" value="TreeGrafter"/>
</dbReference>
<feature type="region of interest" description="Disordered" evidence="1">
    <location>
        <begin position="452"/>
        <end position="486"/>
    </location>
</feature>
<dbReference type="CDD" id="cd22159">
    <property type="entry name" value="F-box_AtTIR1-like"/>
    <property type="match status" value="1"/>
</dbReference>
<dbReference type="AlphaFoldDB" id="A0A8J5F8B0"/>
<dbReference type="FunFam" id="1.20.1280.50:FF:000023">
    <property type="entry name" value="F-box/LRR-repeat protein 4"/>
    <property type="match status" value="1"/>
</dbReference>
<dbReference type="Pfam" id="PF00646">
    <property type="entry name" value="F-box"/>
    <property type="match status" value="1"/>
</dbReference>
<evidence type="ECO:0000259" key="3">
    <source>
        <dbReference type="Pfam" id="PF25372"/>
    </source>
</evidence>
<evidence type="ECO:0000313" key="5">
    <source>
        <dbReference type="Proteomes" id="UP000734854"/>
    </source>
</evidence>
<evidence type="ECO:0000256" key="1">
    <source>
        <dbReference type="SAM" id="MobiDB-lite"/>
    </source>
</evidence>
<dbReference type="OrthoDB" id="423607at2759"/>
<feature type="domain" description="F-box/LRR-repeat protein 15-like leucin rich repeat" evidence="3">
    <location>
        <begin position="256"/>
        <end position="442"/>
    </location>
</feature>
<reference evidence="4 5" key="1">
    <citation type="submission" date="2020-08" db="EMBL/GenBank/DDBJ databases">
        <title>Plant Genome Project.</title>
        <authorList>
            <person name="Zhang R.-G."/>
        </authorList>
    </citation>
    <scope>NUCLEOTIDE SEQUENCE [LARGE SCALE GENOMIC DNA]</scope>
    <source>
        <tissue evidence="4">Rhizome</tissue>
    </source>
</reference>
<evidence type="ECO:0008006" key="6">
    <source>
        <dbReference type="Google" id="ProtNLM"/>
    </source>
</evidence>